<dbReference type="InterPro" id="IPR036615">
    <property type="entry name" value="Mur_ligase_C_dom_sf"/>
</dbReference>
<evidence type="ECO:0000259" key="13">
    <source>
        <dbReference type="Pfam" id="PF08245"/>
    </source>
</evidence>
<gene>
    <name evidence="14" type="ORF">A4Z71_02755</name>
</gene>
<protein>
    <recommendedName>
        <fullName evidence="3">tetrahydrofolate synthase</fullName>
        <ecNumber evidence="3">6.3.2.17</ecNumber>
    </recommendedName>
    <alternativeName>
        <fullName evidence="9">Tetrahydrofolylpolyglutamate synthase</fullName>
    </alternativeName>
</protein>
<evidence type="ECO:0000256" key="7">
    <source>
        <dbReference type="ARBA" id="ARBA00022840"/>
    </source>
</evidence>
<keyword evidence="15" id="KW-1185">Reference proteome</keyword>
<dbReference type="PANTHER" id="PTHR11136:SF0">
    <property type="entry name" value="DIHYDROFOLATE SYNTHETASE-RELATED"/>
    <property type="match status" value="1"/>
</dbReference>
<feature type="domain" description="Mur ligase central" evidence="13">
    <location>
        <begin position="156"/>
        <end position="296"/>
    </location>
</feature>
<dbReference type="Pfam" id="PF08245">
    <property type="entry name" value="Mur_ligase_M"/>
    <property type="match status" value="1"/>
</dbReference>
<comment type="similarity">
    <text evidence="2 11">Belongs to the folylpolyglutamate synthase family.</text>
</comment>
<evidence type="ECO:0000256" key="10">
    <source>
        <dbReference type="ARBA" id="ARBA00047493"/>
    </source>
</evidence>
<dbReference type="NCBIfam" id="TIGR01499">
    <property type="entry name" value="folC"/>
    <property type="match status" value="1"/>
</dbReference>
<dbReference type="GO" id="GO:0008841">
    <property type="term" value="F:dihydrofolate synthase activity"/>
    <property type="evidence" value="ECO:0007669"/>
    <property type="project" value="TreeGrafter"/>
</dbReference>
<dbReference type="SUPFAM" id="SSF53244">
    <property type="entry name" value="MurD-like peptide ligases, peptide-binding domain"/>
    <property type="match status" value="1"/>
</dbReference>
<dbReference type="PIRSF" id="PIRSF001563">
    <property type="entry name" value="Folylpolyglu_synth"/>
    <property type="match status" value="1"/>
</dbReference>
<dbReference type="KEGG" id="rpla:A4Z71_02755"/>
<comment type="catalytic activity">
    <reaction evidence="10">
        <text>(6S)-5,6,7,8-tetrahydrofolyl-(gamma-L-Glu)(n) + L-glutamate + ATP = (6S)-5,6,7,8-tetrahydrofolyl-(gamma-L-Glu)(n+1) + ADP + phosphate + H(+)</text>
        <dbReference type="Rhea" id="RHEA:10580"/>
        <dbReference type="Rhea" id="RHEA-COMP:14738"/>
        <dbReference type="Rhea" id="RHEA-COMP:14740"/>
        <dbReference type="ChEBI" id="CHEBI:15378"/>
        <dbReference type="ChEBI" id="CHEBI:29985"/>
        <dbReference type="ChEBI" id="CHEBI:30616"/>
        <dbReference type="ChEBI" id="CHEBI:43474"/>
        <dbReference type="ChEBI" id="CHEBI:141005"/>
        <dbReference type="ChEBI" id="CHEBI:456216"/>
        <dbReference type="EC" id="6.3.2.17"/>
    </reaction>
</comment>
<dbReference type="PROSITE" id="PS01011">
    <property type="entry name" value="FOLYLPOLYGLU_SYNT_1"/>
    <property type="match status" value="1"/>
</dbReference>
<organism evidence="14 15">
    <name type="scientific">Candidatus Rhodoluna planktonica</name>
    <dbReference type="NCBI Taxonomy" id="535712"/>
    <lineage>
        <taxon>Bacteria</taxon>
        <taxon>Bacillati</taxon>
        <taxon>Actinomycetota</taxon>
        <taxon>Actinomycetes</taxon>
        <taxon>Micrococcales</taxon>
        <taxon>Microbacteriaceae</taxon>
        <taxon>Luna cluster</taxon>
        <taxon>Luna-1 subcluster</taxon>
        <taxon>Rhodoluna</taxon>
    </lineage>
</organism>
<dbReference type="AlphaFoldDB" id="A0A1D9DYP1"/>
<keyword evidence="5" id="KW-0479">Metal-binding</keyword>
<keyword evidence="7 11" id="KW-0067">ATP-binding</keyword>
<dbReference type="Gene3D" id="3.90.190.20">
    <property type="entry name" value="Mur ligase, C-terminal domain"/>
    <property type="match status" value="1"/>
</dbReference>
<evidence type="ECO:0000256" key="1">
    <source>
        <dbReference type="ARBA" id="ARBA00001946"/>
    </source>
</evidence>
<evidence type="ECO:0000256" key="5">
    <source>
        <dbReference type="ARBA" id="ARBA00022723"/>
    </source>
</evidence>
<keyword evidence="8" id="KW-0460">Magnesium</keyword>
<dbReference type="InterPro" id="IPR001645">
    <property type="entry name" value="Folylpolyglutamate_synth"/>
</dbReference>
<name>A0A1D9DYP1_9MICO</name>
<dbReference type="Pfam" id="PF02875">
    <property type="entry name" value="Mur_ligase_C"/>
    <property type="match status" value="1"/>
</dbReference>
<reference evidence="14 15" key="1">
    <citation type="journal article" date="2016" name="Biochim. Biophys. Acta">
        <title>Photochemical characterization of actinorhodopsin and its functional existence in the natural host.</title>
        <authorList>
            <person name="Nakamura S."/>
            <person name="Kikukawa T."/>
            <person name="Tamogami J."/>
            <person name="Kamiya M."/>
            <person name="Aizawa T."/>
            <person name="Hahn M.W."/>
            <person name="Ihara K."/>
            <person name="Kamo N."/>
            <person name="Demura M."/>
        </authorList>
    </citation>
    <scope>NUCLEOTIDE SEQUENCE [LARGE SCALE GENOMIC DNA]</scope>
    <source>
        <strain evidence="14 15">MWH-Dar1</strain>
    </source>
</reference>
<dbReference type="Gene3D" id="3.40.1190.10">
    <property type="entry name" value="Mur-like, catalytic domain"/>
    <property type="match status" value="1"/>
</dbReference>
<feature type="domain" description="Mur ligase C-terminal" evidence="12">
    <location>
        <begin position="323"/>
        <end position="446"/>
    </location>
</feature>
<evidence type="ECO:0000256" key="3">
    <source>
        <dbReference type="ARBA" id="ARBA00013025"/>
    </source>
</evidence>
<dbReference type="GO" id="GO:0005524">
    <property type="term" value="F:ATP binding"/>
    <property type="evidence" value="ECO:0007669"/>
    <property type="project" value="UniProtKB-KW"/>
</dbReference>
<dbReference type="EC" id="6.3.2.17" evidence="3"/>
<dbReference type="GO" id="GO:0046872">
    <property type="term" value="F:metal ion binding"/>
    <property type="evidence" value="ECO:0007669"/>
    <property type="project" value="UniProtKB-KW"/>
</dbReference>
<dbReference type="InterPro" id="IPR036565">
    <property type="entry name" value="Mur-like_cat_sf"/>
</dbReference>
<dbReference type="InterPro" id="IPR004101">
    <property type="entry name" value="Mur_ligase_C"/>
</dbReference>
<evidence type="ECO:0000256" key="2">
    <source>
        <dbReference type="ARBA" id="ARBA00008276"/>
    </source>
</evidence>
<dbReference type="EMBL" id="CP015208">
    <property type="protein sequence ID" value="AOY55919.1"/>
    <property type="molecule type" value="Genomic_DNA"/>
</dbReference>
<keyword evidence="6 11" id="KW-0547">Nucleotide-binding</keyword>
<evidence type="ECO:0000256" key="9">
    <source>
        <dbReference type="ARBA" id="ARBA00030592"/>
    </source>
</evidence>
<proteinExistence type="inferred from homology"/>
<sequence length="465" mass="50135">MWQSRWQNLVDDLDYEDEFLAAAQIVQEKLLSRVPENKIRPRLAPTARLAELLGDPQKSYRVIHVTGTNGKTSTVRFIDRILRELGLRVGRFTSPHLVSLNERISIDGEPVTNERLVSIWSEIEPIVEFVDSELIAAGDEPLTFFELLAVLGFAIFADAPVDVLVLEVGMGGEWDATNIADGDVSVFTPIGMDHADRLGETIAEIATTKSGIIKAGSIVVSAPQSQAAKAVLDAVAAERAEKIFHYGSDFEVESSVGLGFGQELALRNIAGSYVELKFPILGLHQAQNLALAVAAVEAFIGGGEQRLMDDVVRAATADMSSPGRLQIISPEPLIIFDAAHNPAGAEILVEALNSVLPGRAVIGVVSVLAEKDARGILGAFASRFDSIILTQSSSARAIPSEELELLAQDYFDFDQIEVEPKPALALRRASELAEQIPGAMVIATGSITLIGDLMSYVQLDEEEDV</sequence>
<keyword evidence="4 11" id="KW-0436">Ligase</keyword>
<dbReference type="InterPro" id="IPR018109">
    <property type="entry name" value="Folylpolyglutamate_synth_CS"/>
</dbReference>
<dbReference type="InterPro" id="IPR013221">
    <property type="entry name" value="Mur_ligase_cen"/>
</dbReference>
<dbReference type="PANTHER" id="PTHR11136">
    <property type="entry name" value="FOLYLPOLYGLUTAMATE SYNTHASE-RELATED"/>
    <property type="match status" value="1"/>
</dbReference>
<dbReference type="Proteomes" id="UP000243784">
    <property type="component" value="Chromosome"/>
</dbReference>
<dbReference type="GO" id="GO:0004326">
    <property type="term" value="F:tetrahydrofolylpolyglutamate synthase activity"/>
    <property type="evidence" value="ECO:0007669"/>
    <property type="project" value="UniProtKB-EC"/>
</dbReference>
<evidence type="ECO:0000256" key="6">
    <source>
        <dbReference type="ARBA" id="ARBA00022741"/>
    </source>
</evidence>
<dbReference type="FunFam" id="3.40.1190.10:FF:000011">
    <property type="entry name" value="Folylpolyglutamate synthase/dihydrofolate synthase"/>
    <property type="match status" value="1"/>
</dbReference>
<comment type="cofactor">
    <cofactor evidence="1">
        <name>Mg(2+)</name>
        <dbReference type="ChEBI" id="CHEBI:18420"/>
    </cofactor>
</comment>
<dbReference type="SUPFAM" id="SSF53623">
    <property type="entry name" value="MurD-like peptide ligases, catalytic domain"/>
    <property type="match status" value="1"/>
</dbReference>
<evidence type="ECO:0000256" key="8">
    <source>
        <dbReference type="ARBA" id="ARBA00022842"/>
    </source>
</evidence>
<evidence type="ECO:0000259" key="12">
    <source>
        <dbReference type="Pfam" id="PF02875"/>
    </source>
</evidence>
<evidence type="ECO:0000313" key="14">
    <source>
        <dbReference type="EMBL" id="AOY55919.1"/>
    </source>
</evidence>
<evidence type="ECO:0000313" key="15">
    <source>
        <dbReference type="Proteomes" id="UP000243784"/>
    </source>
</evidence>
<accession>A0A1D9DYP1</accession>
<dbReference type="STRING" id="535712.A4Z71_02755"/>
<dbReference type="GO" id="GO:0005737">
    <property type="term" value="C:cytoplasm"/>
    <property type="evidence" value="ECO:0007669"/>
    <property type="project" value="TreeGrafter"/>
</dbReference>
<evidence type="ECO:0000256" key="11">
    <source>
        <dbReference type="PIRNR" id="PIRNR001563"/>
    </source>
</evidence>
<evidence type="ECO:0000256" key="4">
    <source>
        <dbReference type="ARBA" id="ARBA00022598"/>
    </source>
</evidence>